<accession>A0ABW1GF36</accession>
<evidence type="ECO:0000313" key="2">
    <source>
        <dbReference type="EMBL" id="MFC5912567.1"/>
    </source>
</evidence>
<dbReference type="Gene3D" id="2.30.130.30">
    <property type="entry name" value="Hypothetical protein"/>
    <property type="match status" value="1"/>
</dbReference>
<protein>
    <submittedName>
        <fullName evidence="2">ASCH domain-containing protein</fullName>
    </submittedName>
</protein>
<dbReference type="InterPro" id="IPR007374">
    <property type="entry name" value="ASCH_domain"/>
</dbReference>
<dbReference type="InterPro" id="IPR015947">
    <property type="entry name" value="PUA-like_sf"/>
</dbReference>
<organism evidence="2 3">
    <name type="scientific">Streptomyces pulveraceus</name>
    <dbReference type="NCBI Taxonomy" id="68258"/>
    <lineage>
        <taxon>Bacteria</taxon>
        <taxon>Bacillati</taxon>
        <taxon>Actinomycetota</taxon>
        <taxon>Actinomycetes</taxon>
        <taxon>Kitasatosporales</taxon>
        <taxon>Streptomycetaceae</taxon>
        <taxon>Streptomyces</taxon>
    </lineage>
</organism>
<evidence type="ECO:0000313" key="3">
    <source>
        <dbReference type="Proteomes" id="UP001596200"/>
    </source>
</evidence>
<proteinExistence type="predicted"/>
<comment type="caution">
    <text evidence="2">The sequence shown here is derived from an EMBL/GenBank/DDBJ whole genome shotgun (WGS) entry which is preliminary data.</text>
</comment>
<sequence>MNAVDLLRSPNTVLANAVDDALDVLRPRLLETGAERIEFTVGTQLNGRPHIGTHLVQSLSFLVAERARDEFGIETVVDFVALDNAPAETITRDGRKYQLSYHHQRGAHGIRALVAEHYSPLLKAMTRRTGVEFRVGTYTGQQAGPEFRAEFLRTLEHLDEIRFWLAPARGIAHIRLPCPVCGWAEKHADHTRLLELDGSGALFEARCHAHGRYETDVTPLGGGYLDLATLCRNVVKERSCRPEDSTLHVMVKGGDWAFGCQLVDGAHAAIGTSAAPVPLRIFTPQILGSDGGKLSKSLLNATADAGDPSRGSTAEWLLNPAVWPGTQADYVEALTGVGELMLSDPRHFYRSYTTTALETLMTSRRPARNQPQAHGRPRSIQIYKQYFDLIADGSKTVEVRVAYDSMKRVKAGDLLNFTCRGEECLTRVKRIGRYRTFKEMFGTEDVKAVNPNATAAEQLRAVQAIFPPHKEALGVLTFEIERVDADE</sequence>
<dbReference type="SMART" id="SM01022">
    <property type="entry name" value="ASCH"/>
    <property type="match status" value="1"/>
</dbReference>
<evidence type="ECO:0000259" key="1">
    <source>
        <dbReference type="SMART" id="SM01022"/>
    </source>
</evidence>
<reference evidence="3" key="1">
    <citation type="journal article" date="2019" name="Int. J. Syst. Evol. Microbiol.">
        <title>The Global Catalogue of Microorganisms (GCM) 10K type strain sequencing project: providing services to taxonomists for standard genome sequencing and annotation.</title>
        <authorList>
            <consortium name="The Broad Institute Genomics Platform"/>
            <consortium name="The Broad Institute Genome Sequencing Center for Infectious Disease"/>
            <person name="Wu L."/>
            <person name="Ma J."/>
        </authorList>
    </citation>
    <scope>NUCLEOTIDE SEQUENCE [LARGE SCALE GENOMIC DNA]</scope>
    <source>
        <strain evidence="3">JCM 4147</strain>
    </source>
</reference>
<dbReference type="SUPFAM" id="SSF88697">
    <property type="entry name" value="PUA domain-like"/>
    <property type="match status" value="1"/>
</dbReference>
<dbReference type="Pfam" id="PF04266">
    <property type="entry name" value="ASCH"/>
    <property type="match status" value="1"/>
</dbReference>
<dbReference type="RefSeq" id="WP_344517135.1">
    <property type="nucleotide sequence ID" value="NZ_BAAATU010000062.1"/>
</dbReference>
<gene>
    <name evidence="2" type="ORF">ACFP1B_03815</name>
</gene>
<keyword evidence="3" id="KW-1185">Reference proteome</keyword>
<name>A0ABW1GF36_9ACTN</name>
<dbReference type="Proteomes" id="UP001596200">
    <property type="component" value="Unassembled WGS sequence"/>
</dbReference>
<feature type="domain" description="ASCH" evidence="1">
    <location>
        <begin position="380"/>
        <end position="482"/>
    </location>
</feature>
<dbReference type="EMBL" id="JBHSPU010000002">
    <property type="protein sequence ID" value="MFC5912567.1"/>
    <property type="molecule type" value="Genomic_DNA"/>
</dbReference>